<dbReference type="AlphaFoldDB" id="A0A1M6QJM0"/>
<dbReference type="SUPFAM" id="SSF55718">
    <property type="entry name" value="SCP-like"/>
    <property type="match status" value="1"/>
</dbReference>
<dbReference type="InterPro" id="IPR036527">
    <property type="entry name" value="SCP2_sterol-bd_dom_sf"/>
</dbReference>
<dbReference type="Gene3D" id="3.30.1050.10">
    <property type="entry name" value="SCP2 sterol-binding domain"/>
    <property type="match status" value="1"/>
</dbReference>
<evidence type="ECO:0000313" key="2">
    <source>
        <dbReference type="EMBL" id="SHK20386.1"/>
    </source>
</evidence>
<dbReference type="InterPro" id="IPR003033">
    <property type="entry name" value="SCP2_sterol-bd_dom"/>
</dbReference>
<dbReference type="RefSeq" id="WP_072873879.1">
    <property type="nucleotide sequence ID" value="NZ_FRAF01000010.1"/>
</dbReference>
<keyword evidence="3" id="KW-1185">Reference proteome</keyword>
<dbReference type="PANTHER" id="PTHR10094:SF25">
    <property type="entry name" value="SCP2 STEROL-BINDING DOMAIN-CONTAINING PROTEIN 1"/>
    <property type="match status" value="1"/>
</dbReference>
<evidence type="ECO:0000259" key="1">
    <source>
        <dbReference type="Pfam" id="PF02036"/>
    </source>
</evidence>
<feature type="domain" description="SCP2" evidence="1">
    <location>
        <begin position="9"/>
        <end position="106"/>
    </location>
</feature>
<organism evidence="2 3">
    <name type="scientific">Alicyclobacillus tolerans</name>
    <dbReference type="NCBI Taxonomy" id="90970"/>
    <lineage>
        <taxon>Bacteria</taxon>
        <taxon>Bacillati</taxon>
        <taxon>Bacillota</taxon>
        <taxon>Bacilli</taxon>
        <taxon>Bacillales</taxon>
        <taxon>Alicyclobacillaceae</taxon>
        <taxon>Alicyclobacillus</taxon>
    </lineage>
</organism>
<accession>A0A1M6QJM0</accession>
<name>A0A1M6QJM0_9BACL</name>
<dbReference type="PANTHER" id="PTHR10094">
    <property type="entry name" value="STEROL CARRIER PROTEIN 2 SCP-2 FAMILY PROTEIN"/>
    <property type="match status" value="1"/>
</dbReference>
<dbReference type="Proteomes" id="UP000184016">
    <property type="component" value="Unassembled WGS sequence"/>
</dbReference>
<dbReference type="Pfam" id="PF02036">
    <property type="entry name" value="SCP2"/>
    <property type="match status" value="1"/>
</dbReference>
<dbReference type="OrthoDB" id="9804656at2"/>
<dbReference type="GO" id="GO:0005829">
    <property type="term" value="C:cytosol"/>
    <property type="evidence" value="ECO:0007669"/>
    <property type="project" value="TreeGrafter"/>
</dbReference>
<reference evidence="3" key="1">
    <citation type="submission" date="2016-11" db="EMBL/GenBank/DDBJ databases">
        <authorList>
            <person name="Varghese N."/>
            <person name="Submissions S."/>
        </authorList>
    </citation>
    <scope>NUCLEOTIDE SEQUENCE [LARGE SCALE GENOMIC DNA]</scope>
    <source>
        <strain evidence="3">USBA-503</strain>
    </source>
</reference>
<evidence type="ECO:0000313" key="3">
    <source>
        <dbReference type="Proteomes" id="UP000184016"/>
    </source>
</evidence>
<sequence length="111" mass="12040">MPSTQEIFEKIHEVLKNDPSRTGGLTAIYQFNLTGEDGAVYQIHLTPTSAEVTQGEKELANCTLELAADDFKEMVEGRLNGTAAFMSGKLRVEGDLGLAMRLESVLSAYAS</sequence>
<proteinExistence type="predicted"/>
<gene>
    <name evidence="2" type="ORF">SAMN05443507_11024</name>
</gene>
<protein>
    <submittedName>
        <fullName evidence="2">Putative sterol carrier protein</fullName>
    </submittedName>
</protein>
<dbReference type="STRING" id="1830138.SAMN05443507_11024"/>
<dbReference type="EMBL" id="FRAF01000010">
    <property type="protein sequence ID" value="SHK20386.1"/>
    <property type="molecule type" value="Genomic_DNA"/>
</dbReference>